<feature type="region of interest" description="Disordered" evidence="1">
    <location>
        <begin position="99"/>
        <end position="122"/>
    </location>
</feature>
<feature type="transmembrane region" description="Helical" evidence="2">
    <location>
        <begin position="37"/>
        <end position="59"/>
    </location>
</feature>
<feature type="compositionally biased region" description="Basic and acidic residues" evidence="1">
    <location>
        <begin position="7"/>
        <end position="22"/>
    </location>
</feature>
<keyword evidence="4" id="KW-0413">Isomerase</keyword>
<reference evidence="4 5" key="1">
    <citation type="submission" date="2021-03" db="EMBL/GenBank/DDBJ databases">
        <title>Sequencing the genomes of 1000 actinobacteria strains.</title>
        <authorList>
            <person name="Klenk H.-P."/>
        </authorList>
    </citation>
    <scope>NUCLEOTIDE SEQUENCE [LARGE SCALE GENOMIC DNA]</scope>
    <source>
        <strain evidence="4 5">DSM 15797</strain>
    </source>
</reference>
<keyword evidence="2" id="KW-0472">Membrane</keyword>
<keyword evidence="2" id="KW-0812">Transmembrane</keyword>
<dbReference type="Pfam" id="PF13462">
    <property type="entry name" value="Thioredoxin_4"/>
    <property type="match status" value="1"/>
</dbReference>
<keyword evidence="2" id="KW-1133">Transmembrane helix</keyword>
<comment type="caution">
    <text evidence="4">The sequence shown here is derived from an EMBL/GenBank/DDBJ whole genome shotgun (WGS) entry which is preliminary data.</text>
</comment>
<dbReference type="Gene3D" id="3.40.30.10">
    <property type="entry name" value="Glutaredoxin"/>
    <property type="match status" value="1"/>
</dbReference>
<evidence type="ECO:0000256" key="2">
    <source>
        <dbReference type="SAM" id="Phobius"/>
    </source>
</evidence>
<feature type="region of interest" description="Disordered" evidence="1">
    <location>
        <begin position="1"/>
        <end position="22"/>
    </location>
</feature>
<gene>
    <name evidence="4" type="ORF">JOF47_000020</name>
</gene>
<evidence type="ECO:0000256" key="1">
    <source>
        <dbReference type="SAM" id="MobiDB-lite"/>
    </source>
</evidence>
<protein>
    <submittedName>
        <fullName evidence="4">Protein-disulfide isomerase</fullName>
    </submittedName>
</protein>
<sequence length="289" mass="30279">MASDSQRPNKAERTASAREQAQKMRVAQEAADKRKSLFIKLGVLVAVLAVVALVAGIILQNNSGKVADAGNAPKGGNAAGGITLTSDKTLADTSGITVDVTKAGTPPQGSTPPPPAPRDAKAAAKGDPVNLLIYVDVNCVHCADFEDKYADQIATWLAAGDVNVEYRNVAFLDRGSPTNYSSRGANALACVADAAPASYLPFSKALFAHYPQGEMNNKALAQLAKDNGADVASCIEKGDFRPFVKFTDEAARVDAIAGTPSIFVQGKEWNQTANPDFVAFVNEQIAANK</sequence>
<feature type="domain" description="Thioredoxin-like fold" evidence="3">
    <location>
        <begin position="128"/>
        <end position="275"/>
    </location>
</feature>
<keyword evidence="5" id="KW-1185">Reference proteome</keyword>
<dbReference type="InterPro" id="IPR036249">
    <property type="entry name" value="Thioredoxin-like_sf"/>
</dbReference>
<dbReference type="Proteomes" id="UP001296993">
    <property type="component" value="Unassembled WGS sequence"/>
</dbReference>
<dbReference type="RefSeq" id="WP_209995152.1">
    <property type="nucleotide sequence ID" value="NZ_BAAAJY010000008.1"/>
</dbReference>
<evidence type="ECO:0000313" key="5">
    <source>
        <dbReference type="Proteomes" id="UP001296993"/>
    </source>
</evidence>
<dbReference type="SUPFAM" id="SSF52833">
    <property type="entry name" value="Thioredoxin-like"/>
    <property type="match status" value="1"/>
</dbReference>
<evidence type="ECO:0000259" key="3">
    <source>
        <dbReference type="Pfam" id="PF13462"/>
    </source>
</evidence>
<dbReference type="EMBL" id="JAGIOF010000001">
    <property type="protein sequence ID" value="MBP2384509.1"/>
    <property type="molecule type" value="Genomic_DNA"/>
</dbReference>
<evidence type="ECO:0000313" key="4">
    <source>
        <dbReference type="EMBL" id="MBP2384509.1"/>
    </source>
</evidence>
<proteinExistence type="predicted"/>
<dbReference type="GO" id="GO:0016853">
    <property type="term" value="F:isomerase activity"/>
    <property type="evidence" value="ECO:0007669"/>
    <property type="project" value="UniProtKB-KW"/>
</dbReference>
<dbReference type="InterPro" id="IPR012336">
    <property type="entry name" value="Thioredoxin-like_fold"/>
</dbReference>
<name>A0ABS4X7R7_9MICC</name>
<accession>A0ABS4X7R7</accession>
<organism evidence="4 5">
    <name type="scientific">Paeniglutamicibacter kerguelensis</name>
    <dbReference type="NCBI Taxonomy" id="254788"/>
    <lineage>
        <taxon>Bacteria</taxon>
        <taxon>Bacillati</taxon>
        <taxon>Actinomycetota</taxon>
        <taxon>Actinomycetes</taxon>
        <taxon>Micrococcales</taxon>
        <taxon>Micrococcaceae</taxon>
        <taxon>Paeniglutamicibacter</taxon>
    </lineage>
</organism>